<evidence type="ECO:0000313" key="11">
    <source>
        <dbReference type="EMBL" id="SFS20910.1"/>
    </source>
</evidence>
<feature type="domain" description="3-deoxy-D-manno-octulosonic-acid transferase N-terminal" evidence="10">
    <location>
        <begin position="36"/>
        <end position="213"/>
    </location>
</feature>
<evidence type="ECO:0000256" key="1">
    <source>
        <dbReference type="ARBA" id="ARBA00004713"/>
    </source>
</evidence>
<keyword evidence="9" id="KW-0448">Lipopolysaccharide biosynthesis</keyword>
<feature type="active site" description="Proton acceptor" evidence="7">
    <location>
        <position position="65"/>
    </location>
</feature>
<dbReference type="InterPro" id="IPR039901">
    <property type="entry name" value="Kdotransferase"/>
</dbReference>
<evidence type="ECO:0000256" key="7">
    <source>
        <dbReference type="PIRSR" id="PIRSR639901-1"/>
    </source>
</evidence>
<dbReference type="STRING" id="474950.SAMN05421771_3944"/>
<comment type="similarity">
    <text evidence="9">Belongs to the glycosyltransferase group 1 family.</text>
</comment>
<dbReference type="Proteomes" id="UP000199024">
    <property type="component" value="Unassembled WGS sequence"/>
</dbReference>
<accession>A0A1I6MYY3</accession>
<evidence type="ECO:0000256" key="5">
    <source>
        <dbReference type="ARBA" id="ARBA00031445"/>
    </source>
</evidence>
<dbReference type="PANTHER" id="PTHR42755:SF1">
    <property type="entry name" value="3-DEOXY-D-MANNO-OCTULOSONIC ACID TRANSFERASE, MITOCHONDRIAL-RELATED"/>
    <property type="match status" value="1"/>
</dbReference>
<comment type="pathway">
    <text evidence="1 9">Bacterial outer membrane biogenesis; LPS core biosynthesis.</text>
</comment>
<organism evidence="11 12">
    <name type="scientific">Granulicella pectinivorans</name>
    <dbReference type="NCBI Taxonomy" id="474950"/>
    <lineage>
        <taxon>Bacteria</taxon>
        <taxon>Pseudomonadati</taxon>
        <taxon>Acidobacteriota</taxon>
        <taxon>Terriglobia</taxon>
        <taxon>Terriglobales</taxon>
        <taxon>Acidobacteriaceae</taxon>
        <taxon>Granulicella</taxon>
    </lineage>
</organism>
<sequence>MVLTIYSALLMMGLVLGAPWWLARMMTSGRYRAGLAGRLGAVPAGIREQGSGNRVVWVHAVSVGEVLAASHLVGELRASGYTVAVSTTTQAGQELARKRFVGCAVFYMPLDFAWVIRRYLRALTPQLVVTMESELWPNLIHQCKTAGIPLAVVNARISDRSFPRYMALRRVWGPLLREVSLFLAQSEATAERLRAMGVAAERVAMSGNLKYDVRAGLETAMTRRVRGWRDGLGVEIVVAGSTLPGEEEMLLDAWLSVQKGASPKMTMLVIAPRHTPRFDEVYALIGKKGYVAVRCSELPEFGAGALSGNVVLLLDTIGDLASMYSLATVAFVGGSLVKKGGHNPLEPAQFGVPVVMGPSWENFREIVGEEMVKAEAIKIVTPEELVGAFVLLLGDDGGMGERGRAVFASQSGATERTLAALKGLIA</sequence>
<dbReference type="UniPathway" id="UPA00958"/>
<dbReference type="AlphaFoldDB" id="A0A1I6MYY3"/>
<dbReference type="GO" id="GO:0009245">
    <property type="term" value="P:lipid A biosynthetic process"/>
    <property type="evidence" value="ECO:0007669"/>
    <property type="project" value="TreeGrafter"/>
</dbReference>
<gene>
    <name evidence="11" type="ORF">SAMN05421771_3944</name>
</gene>
<dbReference type="EC" id="2.4.99.12" evidence="2 9"/>
<dbReference type="RefSeq" id="WP_281245527.1">
    <property type="nucleotide sequence ID" value="NZ_FOZL01000002.1"/>
</dbReference>
<evidence type="ECO:0000256" key="9">
    <source>
        <dbReference type="RuleBase" id="RU365103"/>
    </source>
</evidence>
<dbReference type="EMBL" id="FOZL01000002">
    <property type="protein sequence ID" value="SFS20910.1"/>
    <property type="molecule type" value="Genomic_DNA"/>
</dbReference>
<dbReference type="GO" id="GO:0005886">
    <property type="term" value="C:plasma membrane"/>
    <property type="evidence" value="ECO:0007669"/>
    <property type="project" value="UniProtKB-SubCell"/>
</dbReference>
<dbReference type="GO" id="GO:0009244">
    <property type="term" value="P:lipopolysaccharide core region biosynthetic process"/>
    <property type="evidence" value="ECO:0007669"/>
    <property type="project" value="UniProtKB-UniRule"/>
</dbReference>
<evidence type="ECO:0000256" key="6">
    <source>
        <dbReference type="ARBA" id="ARBA00049183"/>
    </source>
</evidence>
<dbReference type="InterPro" id="IPR007507">
    <property type="entry name" value="Glycos_transf_N"/>
</dbReference>
<dbReference type="PANTHER" id="PTHR42755">
    <property type="entry name" value="3-DEOXY-MANNO-OCTULOSONATE CYTIDYLYLTRANSFERASE"/>
    <property type="match status" value="1"/>
</dbReference>
<dbReference type="InterPro" id="IPR038107">
    <property type="entry name" value="Glycos_transf_N_sf"/>
</dbReference>
<feature type="site" description="Transition state stabilizer" evidence="8">
    <location>
        <position position="210"/>
    </location>
</feature>
<dbReference type="Pfam" id="PF04413">
    <property type="entry name" value="Glycos_transf_N"/>
    <property type="match status" value="1"/>
</dbReference>
<reference evidence="11 12" key="1">
    <citation type="submission" date="2016-10" db="EMBL/GenBank/DDBJ databases">
        <authorList>
            <person name="de Groot N.N."/>
        </authorList>
    </citation>
    <scope>NUCLEOTIDE SEQUENCE [LARGE SCALE GENOMIC DNA]</scope>
    <source>
        <strain evidence="11 12">DSM 21001</strain>
    </source>
</reference>
<evidence type="ECO:0000259" key="10">
    <source>
        <dbReference type="Pfam" id="PF04413"/>
    </source>
</evidence>
<evidence type="ECO:0000256" key="2">
    <source>
        <dbReference type="ARBA" id="ARBA00012621"/>
    </source>
</evidence>
<proteinExistence type="inferred from homology"/>
<comment type="catalytic activity">
    <reaction evidence="6 9">
        <text>lipid IVA (E. coli) + CMP-3-deoxy-beta-D-manno-octulosonate = alpha-Kdo-(2-&gt;6)-lipid IVA (E. coli) + CMP + H(+)</text>
        <dbReference type="Rhea" id="RHEA:28066"/>
        <dbReference type="ChEBI" id="CHEBI:15378"/>
        <dbReference type="ChEBI" id="CHEBI:58603"/>
        <dbReference type="ChEBI" id="CHEBI:60364"/>
        <dbReference type="ChEBI" id="CHEBI:60377"/>
        <dbReference type="ChEBI" id="CHEBI:85987"/>
        <dbReference type="EC" id="2.4.99.12"/>
    </reaction>
</comment>
<evidence type="ECO:0000256" key="8">
    <source>
        <dbReference type="PIRSR" id="PIRSR639901-2"/>
    </source>
</evidence>
<dbReference type="GO" id="GO:0043842">
    <property type="term" value="F:Kdo transferase activity"/>
    <property type="evidence" value="ECO:0007669"/>
    <property type="project" value="UniProtKB-EC"/>
</dbReference>
<evidence type="ECO:0000256" key="3">
    <source>
        <dbReference type="ARBA" id="ARBA00019077"/>
    </source>
</evidence>
<evidence type="ECO:0000313" key="12">
    <source>
        <dbReference type="Proteomes" id="UP000199024"/>
    </source>
</evidence>
<dbReference type="Gene3D" id="3.40.50.2000">
    <property type="entry name" value="Glycogen Phosphorylase B"/>
    <property type="match status" value="1"/>
</dbReference>
<keyword evidence="12" id="KW-1185">Reference proteome</keyword>
<evidence type="ECO:0000256" key="4">
    <source>
        <dbReference type="ARBA" id="ARBA00022679"/>
    </source>
</evidence>
<dbReference type="Gene3D" id="3.40.50.11720">
    <property type="entry name" value="3-Deoxy-D-manno-octulosonic-acid transferase, N-terminal domain"/>
    <property type="match status" value="1"/>
</dbReference>
<comment type="function">
    <text evidence="9">Involved in lipopolysaccharide (LPS) biosynthesis. Catalyzes the transfer of 3-deoxy-D-manno-octulosonate (Kdo) residue(s) from CMP-Kdo to lipid IV(A), the tetraacyldisaccharide-1,4'-bisphosphate precursor of lipid A.</text>
</comment>
<dbReference type="SUPFAM" id="SSF53756">
    <property type="entry name" value="UDP-Glycosyltransferase/glycogen phosphorylase"/>
    <property type="match status" value="1"/>
</dbReference>
<keyword evidence="9" id="KW-1003">Cell membrane</keyword>
<feature type="site" description="Transition state stabilizer" evidence="8">
    <location>
        <position position="132"/>
    </location>
</feature>
<keyword evidence="9" id="KW-0472">Membrane</keyword>
<protein>
    <recommendedName>
        <fullName evidence="3 9">3-deoxy-D-manno-octulosonic acid transferase</fullName>
        <shortName evidence="9">Kdo transferase</shortName>
        <ecNumber evidence="2 9">2.4.99.12</ecNumber>
    </recommendedName>
    <alternativeName>
        <fullName evidence="5 9">Lipid IV(A) 3-deoxy-D-manno-octulosonic acid transferase</fullName>
    </alternativeName>
</protein>
<name>A0A1I6MYY3_9BACT</name>
<keyword evidence="4 9" id="KW-0808">Transferase</keyword>
<comment type="subcellular location">
    <subcellularLocation>
        <location evidence="9">Cell membrane</location>
    </subcellularLocation>
</comment>